<evidence type="ECO:0000313" key="3">
    <source>
        <dbReference type="Proteomes" id="UP000654370"/>
    </source>
</evidence>
<dbReference type="Pfam" id="PF00996">
    <property type="entry name" value="GDI"/>
    <property type="match status" value="2"/>
</dbReference>
<dbReference type="GO" id="GO:0005968">
    <property type="term" value="C:Rab-protein geranylgeranyltransferase complex"/>
    <property type="evidence" value="ECO:0007669"/>
    <property type="project" value="TreeGrafter"/>
</dbReference>
<dbReference type="Gene3D" id="3.50.50.60">
    <property type="entry name" value="FAD/NAD(P)-binding domain"/>
    <property type="match status" value="1"/>
</dbReference>
<proteinExistence type="inferred from homology"/>
<dbReference type="GO" id="GO:0016192">
    <property type="term" value="P:vesicle-mediated transport"/>
    <property type="evidence" value="ECO:0007669"/>
    <property type="project" value="TreeGrafter"/>
</dbReference>
<dbReference type="PANTHER" id="PTHR11787:SF4">
    <property type="entry name" value="CHM, RAB ESCORT PROTEIN 1"/>
    <property type="match status" value="1"/>
</dbReference>
<dbReference type="InterPro" id="IPR036188">
    <property type="entry name" value="FAD/NAD-bd_sf"/>
</dbReference>
<dbReference type="OrthoDB" id="9446342at2759"/>
<dbReference type="GO" id="GO:0005829">
    <property type="term" value="C:cytosol"/>
    <property type="evidence" value="ECO:0007669"/>
    <property type="project" value="TreeGrafter"/>
</dbReference>
<dbReference type="AlphaFoldDB" id="A0A8H7UHE9"/>
<name>A0A8H7UHE9_MORIS</name>
<dbReference type="EMBL" id="JAEPQZ010000006">
    <property type="protein sequence ID" value="KAG2179963.1"/>
    <property type="molecule type" value="Genomic_DNA"/>
</dbReference>
<keyword evidence="3" id="KW-1185">Reference proteome</keyword>
<dbReference type="PANTHER" id="PTHR11787">
    <property type="entry name" value="RAB GDP-DISSOCIATION INHIBITOR"/>
    <property type="match status" value="1"/>
</dbReference>
<dbReference type="Gene3D" id="3.30.519.10">
    <property type="entry name" value="Guanine Nucleotide Dissociation Inhibitor, domain 2"/>
    <property type="match status" value="1"/>
</dbReference>
<dbReference type="SUPFAM" id="SSF51905">
    <property type="entry name" value="FAD/NAD(P)-binding domain"/>
    <property type="match status" value="1"/>
</dbReference>
<reference evidence="2" key="1">
    <citation type="submission" date="2020-12" db="EMBL/GenBank/DDBJ databases">
        <title>Metabolic potential, ecology and presence of endohyphal bacteria is reflected in genomic diversity of Mucoromycotina.</title>
        <authorList>
            <person name="Muszewska A."/>
            <person name="Okrasinska A."/>
            <person name="Steczkiewicz K."/>
            <person name="Drgas O."/>
            <person name="Orlowska M."/>
            <person name="Perlinska-Lenart U."/>
            <person name="Aleksandrzak-Piekarczyk T."/>
            <person name="Szatraj K."/>
            <person name="Zielenkiewicz U."/>
            <person name="Pilsyk S."/>
            <person name="Malc E."/>
            <person name="Mieczkowski P."/>
            <person name="Kruszewska J.S."/>
            <person name="Biernat P."/>
            <person name="Pawlowska J."/>
        </authorList>
    </citation>
    <scope>NUCLEOTIDE SEQUENCE</scope>
    <source>
        <strain evidence="2">WA0000067209</strain>
    </source>
</reference>
<sequence length="302" mass="34062">MSLEQTEFDYIVLGTGLIESILAAAIAKSGRSVLHIDESNYYGGKWASHSFSDLLAWPNIQFTDKIDSEDTSLDTPVSLNGLNIDGIQTVIVDAMKSRNRSMQHVEFEYFAETADQNKDRITEANERTNSAVIDATRADVRQQLEEHILNSLNDRFNPATKNGKMAIEFELDRVIRSLPPTSSVTFNVQDSVDRILILKDGLDSSRHYNFDLAPKLLTCRGEMVEVLIKSGIGRYLEFKGVEQSFVYDSESKAFDKVPVSKEDVFSTDSIALIDKRKLMRFLTFAMNDEEDTQDLGGDYRLC</sequence>
<dbReference type="PRINTS" id="PR00891">
    <property type="entry name" value="RABGDIREP"/>
</dbReference>
<organism evidence="2 3">
    <name type="scientific">Mortierella isabellina</name>
    <name type="common">Filamentous fungus</name>
    <name type="synonym">Umbelopsis isabellina</name>
    <dbReference type="NCBI Taxonomy" id="91625"/>
    <lineage>
        <taxon>Eukaryota</taxon>
        <taxon>Fungi</taxon>
        <taxon>Fungi incertae sedis</taxon>
        <taxon>Mucoromycota</taxon>
        <taxon>Mucoromycotina</taxon>
        <taxon>Umbelopsidomycetes</taxon>
        <taxon>Umbelopsidales</taxon>
        <taxon>Umbelopsidaceae</taxon>
        <taxon>Umbelopsis</taxon>
    </lineage>
</organism>
<gene>
    <name evidence="2" type="ORF">INT43_003750</name>
</gene>
<dbReference type="GO" id="GO:0005092">
    <property type="term" value="F:GDP-dissociation inhibitor activity"/>
    <property type="evidence" value="ECO:0007669"/>
    <property type="project" value="InterPro"/>
</dbReference>
<accession>A0A8H7UHE9</accession>
<dbReference type="GO" id="GO:0005634">
    <property type="term" value="C:nucleus"/>
    <property type="evidence" value="ECO:0007669"/>
    <property type="project" value="TreeGrafter"/>
</dbReference>
<protein>
    <submittedName>
        <fullName evidence="2">Uncharacterized protein</fullName>
    </submittedName>
</protein>
<comment type="caution">
    <text evidence="2">The sequence shown here is derived from an EMBL/GenBank/DDBJ whole genome shotgun (WGS) entry which is preliminary data.</text>
</comment>
<evidence type="ECO:0000256" key="1">
    <source>
        <dbReference type="ARBA" id="ARBA00005593"/>
    </source>
</evidence>
<dbReference type="GO" id="GO:0007264">
    <property type="term" value="P:small GTPase-mediated signal transduction"/>
    <property type="evidence" value="ECO:0007669"/>
    <property type="project" value="InterPro"/>
</dbReference>
<evidence type="ECO:0000313" key="2">
    <source>
        <dbReference type="EMBL" id="KAG2179963.1"/>
    </source>
</evidence>
<comment type="similarity">
    <text evidence="1">Belongs to the Rab GDI family.</text>
</comment>
<dbReference type="InterPro" id="IPR018203">
    <property type="entry name" value="GDP_dissociation_inhibitor"/>
</dbReference>
<dbReference type="Proteomes" id="UP000654370">
    <property type="component" value="Unassembled WGS sequence"/>
</dbReference>